<dbReference type="STRING" id="1210063.GCA_001612665_05571"/>
<dbReference type="InterPro" id="IPR000792">
    <property type="entry name" value="Tscrpt_reg_LuxR_C"/>
</dbReference>
<keyword evidence="2" id="KW-0238">DNA-binding</keyword>
<dbReference type="Gene3D" id="1.10.10.10">
    <property type="entry name" value="Winged helix-like DNA-binding domain superfamily/Winged helix DNA-binding domain"/>
    <property type="match status" value="1"/>
</dbReference>
<dbReference type="AlphaFoldDB" id="A0A4R1FAE3"/>
<proteinExistence type="predicted"/>
<dbReference type="OrthoDB" id="4069167at2"/>
<dbReference type="PRINTS" id="PR00038">
    <property type="entry name" value="HTHLUXR"/>
</dbReference>
<name>A0A4R1FAE3_9NOCA</name>
<dbReference type="PROSITE" id="PS00622">
    <property type="entry name" value="HTH_LUXR_1"/>
    <property type="match status" value="1"/>
</dbReference>
<reference evidence="6 7" key="1">
    <citation type="submission" date="2019-03" db="EMBL/GenBank/DDBJ databases">
        <title>Genomic Encyclopedia of Type Strains, Phase IV (KMG-IV): sequencing the most valuable type-strain genomes for metagenomic binning, comparative biology and taxonomic classification.</title>
        <authorList>
            <person name="Goeker M."/>
        </authorList>
    </citation>
    <scope>NUCLEOTIDE SEQUENCE [LARGE SCALE GENOMIC DNA]</scope>
    <source>
        <strain evidence="6 7">DSM 44684</strain>
    </source>
</reference>
<dbReference type="PROSITE" id="PS50043">
    <property type="entry name" value="HTH_LUXR_2"/>
    <property type="match status" value="1"/>
</dbReference>
<dbReference type="GO" id="GO:0003677">
    <property type="term" value="F:DNA binding"/>
    <property type="evidence" value="ECO:0007669"/>
    <property type="project" value="UniProtKB-KW"/>
</dbReference>
<dbReference type="EMBL" id="SMFR01000009">
    <property type="protein sequence ID" value="TCJ89792.1"/>
    <property type="molecule type" value="Genomic_DNA"/>
</dbReference>
<dbReference type="CDD" id="cd06170">
    <property type="entry name" value="LuxR_C_like"/>
    <property type="match status" value="1"/>
</dbReference>
<dbReference type="RefSeq" id="WP_067457652.1">
    <property type="nucleotide sequence ID" value="NZ_SMFR01000009.1"/>
</dbReference>
<evidence type="ECO:0000256" key="1">
    <source>
        <dbReference type="ARBA" id="ARBA00023015"/>
    </source>
</evidence>
<dbReference type="InterPro" id="IPR016032">
    <property type="entry name" value="Sig_transdc_resp-reg_C-effctor"/>
</dbReference>
<dbReference type="Pfam" id="PF00196">
    <property type="entry name" value="GerE"/>
    <property type="match status" value="1"/>
</dbReference>
<keyword evidence="3" id="KW-0804">Transcription</keyword>
<protein>
    <submittedName>
        <fullName evidence="6">Regulatory LuxR family protein</fullName>
    </submittedName>
</protein>
<feature type="domain" description="HTH luxR-type" evidence="5">
    <location>
        <begin position="218"/>
        <end position="283"/>
    </location>
</feature>
<keyword evidence="4" id="KW-0175">Coiled coil</keyword>
<dbReference type="Gene3D" id="3.30.450.40">
    <property type="match status" value="1"/>
</dbReference>
<dbReference type="PANTHER" id="PTHR43214">
    <property type="entry name" value="TWO-COMPONENT RESPONSE REGULATOR"/>
    <property type="match status" value="1"/>
</dbReference>
<accession>A0A4R1FAE3</accession>
<dbReference type="SUPFAM" id="SSF46894">
    <property type="entry name" value="C-terminal effector domain of the bipartite response regulators"/>
    <property type="match status" value="1"/>
</dbReference>
<dbReference type="Proteomes" id="UP000294856">
    <property type="component" value="Unassembled WGS sequence"/>
</dbReference>
<feature type="coiled-coil region" evidence="4">
    <location>
        <begin position="176"/>
        <end position="203"/>
    </location>
</feature>
<keyword evidence="1" id="KW-0805">Transcription regulation</keyword>
<dbReference type="SMART" id="SM00421">
    <property type="entry name" value="HTH_LUXR"/>
    <property type="match status" value="1"/>
</dbReference>
<evidence type="ECO:0000256" key="3">
    <source>
        <dbReference type="ARBA" id="ARBA00023163"/>
    </source>
</evidence>
<evidence type="ECO:0000256" key="2">
    <source>
        <dbReference type="ARBA" id="ARBA00023125"/>
    </source>
</evidence>
<gene>
    <name evidence="6" type="ORF">DFR71_6432</name>
</gene>
<dbReference type="InterPro" id="IPR036388">
    <property type="entry name" value="WH-like_DNA-bd_sf"/>
</dbReference>
<evidence type="ECO:0000256" key="4">
    <source>
        <dbReference type="SAM" id="Coils"/>
    </source>
</evidence>
<evidence type="ECO:0000259" key="5">
    <source>
        <dbReference type="PROSITE" id="PS50043"/>
    </source>
</evidence>
<evidence type="ECO:0000313" key="6">
    <source>
        <dbReference type="EMBL" id="TCJ89792.1"/>
    </source>
</evidence>
<dbReference type="InterPro" id="IPR039420">
    <property type="entry name" value="WalR-like"/>
</dbReference>
<comment type="caution">
    <text evidence="6">The sequence shown here is derived from an EMBL/GenBank/DDBJ whole genome shotgun (WGS) entry which is preliminary data.</text>
</comment>
<dbReference type="PANTHER" id="PTHR43214:SF42">
    <property type="entry name" value="TRANSCRIPTIONAL REGULATORY PROTEIN DESR"/>
    <property type="match status" value="1"/>
</dbReference>
<dbReference type="InterPro" id="IPR029016">
    <property type="entry name" value="GAF-like_dom_sf"/>
</dbReference>
<dbReference type="GO" id="GO:0006355">
    <property type="term" value="P:regulation of DNA-templated transcription"/>
    <property type="evidence" value="ECO:0007669"/>
    <property type="project" value="InterPro"/>
</dbReference>
<keyword evidence="7" id="KW-1185">Reference proteome</keyword>
<evidence type="ECO:0000313" key="7">
    <source>
        <dbReference type="Proteomes" id="UP000294856"/>
    </source>
</evidence>
<sequence length="286" mass="31353">MISSLHPQIPIERRVLARALEPLRQHAGMDMGFGGPVRNGAVAMQITDLAGARTRSTVDLVVRNGEGLGGKALMLGRPVSVADYMAAEGITHVYDHAVRPEAIHTMAALPIIVDRTPRLLVYLAARTHVRLGDRWFDNFTPIVRRLEREIAIEDEVGRRLSLLSSTAESGQPGLTREDLIDIAHELAELADRIEDEALRARLQAVGYRVAPVTAATPDPQPPTMLRPREIDVLEQVARGLTNREVADALGLLPNTVKSYLKSAMHKLHVTNRVQAILAAQRLGLLS</sequence>
<organism evidence="6 7">
    <name type="scientific">Nocardia alba</name>
    <dbReference type="NCBI Taxonomy" id="225051"/>
    <lineage>
        <taxon>Bacteria</taxon>
        <taxon>Bacillati</taxon>
        <taxon>Actinomycetota</taxon>
        <taxon>Actinomycetes</taxon>
        <taxon>Mycobacteriales</taxon>
        <taxon>Nocardiaceae</taxon>
        <taxon>Nocardia</taxon>
    </lineage>
</organism>